<gene>
    <name evidence="1" type="ORF">MCYG_08016</name>
</gene>
<reference evidence="2" key="1">
    <citation type="journal article" date="2012" name="MBio">
        <title>Comparative genome analysis of Trichophyton rubrum and related dermatophytes reveals candidate genes involved in infection.</title>
        <authorList>
            <person name="Martinez D.A."/>
            <person name="Oliver B.G."/>
            <person name="Graeser Y."/>
            <person name="Goldberg J.M."/>
            <person name="Li W."/>
            <person name="Martinez-Rossi N.M."/>
            <person name="Monod M."/>
            <person name="Shelest E."/>
            <person name="Barton R.C."/>
            <person name="Birch E."/>
            <person name="Brakhage A.A."/>
            <person name="Chen Z."/>
            <person name="Gurr S.J."/>
            <person name="Heiman D."/>
            <person name="Heitman J."/>
            <person name="Kosti I."/>
            <person name="Rossi A."/>
            <person name="Saif S."/>
            <person name="Samalova M."/>
            <person name="Saunders C.W."/>
            <person name="Shea T."/>
            <person name="Summerbell R.C."/>
            <person name="Xu J."/>
            <person name="Young S."/>
            <person name="Zeng Q."/>
            <person name="Birren B.W."/>
            <person name="Cuomo C.A."/>
            <person name="White T.C."/>
        </authorList>
    </citation>
    <scope>NUCLEOTIDE SEQUENCE [LARGE SCALE GENOMIC DNA]</scope>
    <source>
        <strain evidence="2">ATCC MYA-4605 / CBS 113480</strain>
    </source>
</reference>
<protein>
    <submittedName>
        <fullName evidence="1">Uncharacterized protein</fullName>
    </submittedName>
</protein>
<dbReference type="VEuPathDB" id="FungiDB:MCYG_08016"/>
<keyword evidence="2" id="KW-1185">Reference proteome</keyword>
<dbReference type="HOGENOM" id="CLU_2319880_0_0_1"/>
<name>C5FZ94_ARTOC</name>
<sequence length="99" mass="10890">MPVYAATPGQSRQQNKSVFIGNLGNARTGEQHSSIIGSSVLVELIRPLAWGLECPLASTSMDTYTVEEEWHAATTVKSGCNRRVDNKTLYLDIFVILVH</sequence>
<dbReference type="AlphaFoldDB" id="C5FZ94"/>
<dbReference type="RefSeq" id="XP_002842933.1">
    <property type="nucleotide sequence ID" value="XM_002842887.1"/>
</dbReference>
<dbReference type="Proteomes" id="UP000002035">
    <property type="component" value="Unassembled WGS sequence"/>
</dbReference>
<evidence type="ECO:0000313" key="1">
    <source>
        <dbReference type="EMBL" id="EEQ35197.1"/>
    </source>
</evidence>
<organism evidence="1 2">
    <name type="scientific">Arthroderma otae (strain ATCC MYA-4605 / CBS 113480)</name>
    <name type="common">Microsporum canis</name>
    <dbReference type="NCBI Taxonomy" id="554155"/>
    <lineage>
        <taxon>Eukaryota</taxon>
        <taxon>Fungi</taxon>
        <taxon>Dikarya</taxon>
        <taxon>Ascomycota</taxon>
        <taxon>Pezizomycotina</taxon>
        <taxon>Eurotiomycetes</taxon>
        <taxon>Eurotiomycetidae</taxon>
        <taxon>Onygenales</taxon>
        <taxon>Arthrodermataceae</taxon>
        <taxon>Microsporum</taxon>
    </lineage>
</organism>
<proteinExistence type="predicted"/>
<dbReference type="GeneID" id="9227684"/>
<dbReference type="EMBL" id="DS995708">
    <property type="protein sequence ID" value="EEQ35197.1"/>
    <property type="molecule type" value="Genomic_DNA"/>
</dbReference>
<accession>C5FZ94</accession>
<evidence type="ECO:0000313" key="2">
    <source>
        <dbReference type="Proteomes" id="UP000002035"/>
    </source>
</evidence>